<reference evidence="1" key="1">
    <citation type="submission" date="2023-03" db="EMBL/GenBank/DDBJ databases">
        <title>Andean soil-derived lignocellulolytic bacterial consortium as a source of novel taxa and putative plastic-active enzymes.</title>
        <authorList>
            <person name="Diaz-Garcia L."/>
            <person name="Chuvochina M."/>
            <person name="Feuerriegel G."/>
            <person name="Bunk B."/>
            <person name="Sproer C."/>
            <person name="Streit W.R."/>
            <person name="Rodriguez L.M."/>
            <person name="Overmann J."/>
            <person name="Jimenez D.J."/>
        </authorList>
    </citation>
    <scope>NUCLEOTIDE SEQUENCE</scope>
    <source>
        <strain evidence="1">MAG 7</strain>
    </source>
</reference>
<protein>
    <submittedName>
        <fullName evidence="1">Uncharacterized protein</fullName>
    </submittedName>
</protein>
<evidence type="ECO:0000313" key="2">
    <source>
        <dbReference type="Proteomes" id="UP001220610"/>
    </source>
</evidence>
<dbReference type="AlphaFoldDB" id="A0AAJ6BEI7"/>
<evidence type="ECO:0000313" key="1">
    <source>
        <dbReference type="EMBL" id="WEK34625.1"/>
    </source>
</evidence>
<proteinExistence type="predicted"/>
<accession>A0AAJ6BEI7</accession>
<dbReference type="EMBL" id="CP119311">
    <property type="protein sequence ID" value="WEK34625.1"/>
    <property type="molecule type" value="Genomic_DNA"/>
</dbReference>
<dbReference type="Proteomes" id="UP001220610">
    <property type="component" value="Chromosome"/>
</dbReference>
<organism evidence="1 2">
    <name type="scientific">Candidatus Pseudobacter hemicellulosilyticus</name>
    <dbReference type="NCBI Taxonomy" id="3121375"/>
    <lineage>
        <taxon>Bacteria</taxon>
        <taxon>Pseudomonadati</taxon>
        <taxon>Bacteroidota</taxon>
        <taxon>Chitinophagia</taxon>
        <taxon>Chitinophagales</taxon>
        <taxon>Chitinophagaceae</taxon>
        <taxon>Pseudobacter</taxon>
    </lineage>
</organism>
<name>A0AAJ6BEI7_9BACT</name>
<sequence length="116" mass="13796">MPNNFDYTFDDEVVSKFSYDSLNNRIEVYFSRYFDKKMNKFIETPCCWIIEKWEKAYGKLSSEEKFDDLEEQLGIFSLLLSVELRENILSITASTLDNRYIDLVFENPVISFLKEA</sequence>
<gene>
    <name evidence="1" type="ORF">P0Y53_19230</name>
</gene>